<dbReference type="Proteomes" id="UP000001190">
    <property type="component" value="Plasmid pMM23"/>
</dbReference>
<dbReference type="eggNOG" id="ENOG50333S7">
    <property type="taxonomic scope" value="Bacteria"/>
</dbReference>
<evidence type="ECO:0000313" key="2">
    <source>
        <dbReference type="EMBL" id="ACC43915.1"/>
    </source>
</evidence>
<reference evidence="2 3" key="1">
    <citation type="journal article" date="2008" name="Genome Res.">
        <title>Insights from the complete genome sequence of Mycobacterium marinum on the evolution of Mycobacterium tuberculosis.</title>
        <authorList>
            <person name="Stinear T.P."/>
            <person name="Seemann T."/>
            <person name="Harrison P.F."/>
            <person name="Jenkin G.A."/>
            <person name="Davies J.K."/>
            <person name="Johnson P.D."/>
            <person name="Abdellah Z."/>
            <person name="Arrowsmith C."/>
            <person name="Chillingworth T."/>
            <person name="Churcher C."/>
            <person name="Clarke K."/>
            <person name="Cronin A."/>
            <person name="Davis P."/>
            <person name="Goodhead I."/>
            <person name="Holroyd N."/>
            <person name="Jagels K."/>
            <person name="Lord A."/>
            <person name="Moule S."/>
            <person name="Mungall K."/>
            <person name="Norbertczak H."/>
            <person name="Quail M.A."/>
            <person name="Rabbinowitsch E."/>
            <person name="Walker D."/>
            <person name="White B."/>
            <person name="Whitehead S."/>
            <person name="Small P.L."/>
            <person name="Brosch R."/>
            <person name="Ramakrishnan L."/>
            <person name="Fischbach M.A."/>
            <person name="Parkhill J."/>
            <person name="Cole S.T."/>
        </authorList>
    </citation>
    <scope>NUCLEOTIDE SEQUENCE [LARGE SCALE GENOMIC DNA]</scope>
    <source>
        <strain evidence="3">ATCC BAA-535 / M</strain>
        <plasmid evidence="3">Plasmid pMM23</plasmid>
    </source>
</reference>
<dbReference type="InterPro" id="IPR011664">
    <property type="entry name" value="Abi_system_AbiD/AbiF-like"/>
</dbReference>
<organism evidence="2 3">
    <name type="scientific">Mycobacterium marinum (strain ATCC BAA-535 / M)</name>
    <dbReference type="NCBI Taxonomy" id="216594"/>
    <lineage>
        <taxon>Bacteria</taxon>
        <taxon>Bacillati</taxon>
        <taxon>Actinomycetota</taxon>
        <taxon>Actinomycetes</taxon>
        <taxon>Mycobacteriales</taxon>
        <taxon>Mycobacteriaceae</taxon>
        <taxon>Mycobacterium</taxon>
        <taxon>Mycobacterium ulcerans group</taxon>
    </lineage>
</organism>
<name>B2I430_MYCMM</name>
<sequence>MAPGQRGGVRGLLPVMLPRTTKRSPVVETPQQAEARRAAALDRAISTPRYASYLNAAGQDADRARKLYVWDRDLSTAVLADLAIVEVALRNALHNALTSTYGPEWYQNIALDDRSMKQVERAWGYLRNPRQGHPSTPGRVIAQCTFGMWVNLLDAGGYAGREPRRVHADYEQLWRSTLRSAFPGGRIEARNDPSPHASFTRTWVHSVAKTVNVLRNRVAHHEPLHNGFPLPGQRSGQQQPNRLTAAEGVEAYMKLTRMIDRNLAEWIVNNTKVTTLLATRP</sequence>
<evidence type="ECO:0000256" key="1">
    <source>
        <dbReference type="SAM" id="MobiDB-lite"/>
    </source>
</evidence>
<dbReference type="EMBL" id="CP000895">
    <property type="protein sequence ID" value="ACC43915.1"/>
    <property type="molecule type" value="Genomic_DNA"/>
</dbReference>
<proteinExistence type="predicted"/>
<keyword evidence="2" id="KW-0614">Plasmid</keyword>
<dbReference type="Pfam" id="PF07751">
    <property type="entry name" value="Abi_2"/>
    <property type="match status" value="1"/>
</dbReference>
<dbReference type="HOGENOM" id="CLU_067089_3_0_11"/>
<accession>B2I430</accession>
<feature type="region of interest" description="Disordered" evidence="1">
    <location>
        <begin position="222"/>
        <end position="242"/>
    </location>
</feature>
<protein>
    <recommendedName>
        <fullName evidence="4">Abi-like protein</fullName>
    </recommendedName>
</protein>
<geneLocation type="plasmid" evidence="2 3">
    <name>pMM23</name>
</geneLocation>
<dbReference type="AlphaFoldDB" id="B2I430"/>
<evidence type="ECO:0008006" key="4">
    <source>
        <dbReference type="Google" id="ProtNLM"/>
    </source>
</evidence>
<keyword evidence="3" id="KW-1185">Reference proteome</keyword>
<evidence type="ECO:0000313" key="3">
    <source>
        <dbReference type="Proteomes" id="UP000001190"/>
    </source>
</evidence>
<gene>
    <name evidence="2" type="ordered locus">MMAR_p22</name>
</gene>
<dbReference type="KEGG" id="mmi:MMAR_p22"/>